<evidence type="ECO:0000313" key="15">
    <source>
        <dbReference type="EMBL" id="AMN47535.1"/>
    </source>
</evidence>
<evidence type="ECO:0000259" key="14">
    <source>
        <dbReference type="Pfam" id="PF07715"/>
    </source>
</evidence>
<evidence type="ECO:0000256" key="9">
    <source>
        <dbReference type="ARBA" id="ARBA00023136"/>
    </source>
</evidence>
<dbReference type="InterPro" id="IPR000531">
    <property type="entry name" value="Beta-barrel_TonB"/>
</dbReference>
<evidence type="ECO:0000259" key="13">
    <source>
        <dbReference type="Pfam" id="PF00593"/>
    </source>
</evidence>
<evidence type="ECO:0000256" key="12">
    <source>
        <dbReference type="RuleBase" id="RU003357"/>
    </source>
</evidence>
<dbReference type="KEGG" id="sdf:ACG33_10580"/>
<keyword evidence="2 11" id="KW-0813">Transport</keyword>
<proteinExistence type="inferred from homology"/>
<keyword evidence="3 11" id="KW-1134">Transmembrane beta strand</keyword>
<evidence type="ECO:0000256" key="5">
    <source>
        <dbReference type="ARBA" id="ARBA00022692"/>
    </source>
</evidence>
<gene>
    <name evidence="15" type="ORF">ACG33_10580</name>
</gene>
<evidence type="ECO:0000256" key="6">
    <source>
        <dbReference type="ARBA" id="ARBA00023004"/>
    </source>
</evidence>
<keyword evidence="7" id="KW-0406">Ion transport</keyword>
<protein>
    <recommendedName>
        <fullName evidence="17">TonB-dependent receptor</fullName>
    </recommendedName>
</protein>
<dbReference type="GO" id="GO:0009279">
    <property type="term" value="C:cell outer membrane"/>
    <property type="evidence" value="ECO:0007669"/>
    <property type="project" value="UniProtKB-SubCell"/>
</dbReference>
<dbReference type="InterPro" id="IPR012910">
    <property type="entry name" value="Plug_dom"/>
</dbReference>
<feature type="domain" description="TonB-dependent receptor plug" evidence="14">
    <location>
        <begin position="51"/>
        <end position="156"/>
    </location>
</feature>
<dbReference type="InterPro" id="IPR036942">
    <property type="entry name" value="Beta-barrel_TonB_sf"/>
</dbReference>
<dbReference type="PANTHER" id="PTHR32552:SF81">
    <property type="entry name" value="TONB-DEPENDENT OUTER MEMBRANE RECEPTOR"/>
    <property type="match status" value="1"/>
</dbReference>
<dbReference type="AlphaFoldDB" id="A0A127FD46"/>
<comment type="subcellular location">
    <subcellularLocation>
        <location evidence="1 11">Cell outer membrane</location>
        <topology evidence="1 11">Multi-pass membrane protein</topology>
    </subcellularLocation>
</comment>
<dbReference type="RefSeq" id="WP_066921042.1">
    <property type="nucleotide sequence ID" value="NZ_CP011971.1"/>
</dbReference>
<keyword evidence="8 12" id="KW-0798">TonB box</keyword>
<dbReference type="Proteomes" id="UP000070250">
    <property type="component" value="Chromosome"/>
</dbReference>
<dbReference type="PANTHER" id="PTHR32552">
    <property type="entry name" value="FERRICHROME IRON RECEPTOR-RELATED"/>
    <property type="match status" value="1"/>
</dbReference>
<sequence>MNSLRITWAAIVTVTYLPGYVSAESGIVEEELRGGEIKEIIVTAQRRQERLQDVPLSVSAFDSSTLANMNVTNVSDLKAIVPALSAESSLGVTLPFLRGVGNPSLIVGNEASIPVYVDGVYYVRIAPSLFELNNIERVEVLKGPQGTLFGRNSTGGLVHIITRDPTPEMTMKGSVSYERFDRLRASGYVGGGTAQAAADLAVIYSNQENGWGRNITTGADTYTDENLALRSKLVLKPGDRTELKFAFDYNDSKTGQGLAQHAFRDEQQGDLTNLAVALPELSFYDARGGFPTYAEVESWGASLRIDQQLAFANLVSITAYREIEGMISIDVDFQPTNYYGALEPYESDQTSQEFQLMSGSGSAVDWIAGVYFLRQFNAYTPTRLLGDSFGPGVMLDLFGSQRSKSYAGYAQATLNVGAATRITGGVRYTRDELEGKGHLSVLLDDGTIVDPGTQLQSEAEFDKITWRIAVDHYLTEDVLIFASTSEGYKSGVFNLQPFDGHAVQPEKLRSYEVGVKTEWFDQRLRLNGSAFYYDISDPQVQRDTGTGVSLQNAETARIKGIDLDGEAVLSTDLVLRFGATWLDAEYVSFNDALFYTINPDPPFGNLPDVLVGDASGNRMPRAPKFTYSIGLSYVIPTSLGDFSLDTNYYRTSKQYFNPDNRQVEPAYGLLDAQLSYKLSTSATKISVFGKNLTDKEYFTSALQTAGPVGNVGTPGAPRTVGLKVEFEF</sequence>
<evidence type="ECO:0000256" key="4">
    <source>
        <dbReference type="ARBA" id="ARBA00022496"/>
    </source>
</evidence>
<feature type="domain" description="TonB-dependent receptor-like beta-barrel" evidence="13">
    <location>
        <begin position="243"/>
        <end position="692"/>
    </location>
</feature>
<comment type="similarity">
    <text evidence="11 12">Belongs to the TonB-dependent receptor family.</text>
</comment>
<keyword evidence="16" id="KW-1185">Reference proteome</keyword>
<keyword evidence="9 11" id="KW-0472">Membrane</keyword>
<dbReference type="STRING" id="465721.ACG33_10580"/>
<dbReference type="PROSITE" id="PS52016">
    <property type="entry name" value="TONB_DEPENDENT_REC_3"/>
    <property type="match status" value="1"/>
</dbReference>
<dbReference type="SUPFAM" id="SSF56935">
    <property type="entry name" value="Porins"/>
    <property type="match status" value="1"/>
</dbReference>
<evidence type="ECO:0000256" key="1">
    <source>
        <dbReference type="ARBA" id="ARBA00004571"/>
    </source>
</evidence>
<dbReference type="Pfam" id="PF00593">
    <property type="entry name" value="TonB_dep_Rec_b-barrel"/>
    <property type="match status" value="1"/>
</dbReference>
<dbReference type="GO" id="GO:0006826">
    <property type="term" value="P:iron ion transport"/>
    <property type="evidence" value="ECO:0007669"/>
    <property type="project" value="UniProtKB-KW"/>
</dbReference>
<evidence type="ECO:0000256" key="11">
    <source>
        <dbReference type="PROSITE-ProRule" id="PRU01360"/>
    </source>
</evidence>
<evidence type="ECO:0000256" key="8">
    <source>
        <dbReference type="ARBA" id="ARBA00023077"/>
    </source>
</evidence>
<dbReference type="PATRIC" id="fig|465721.4.peg.2246"/>
<evidence type="ECO:0000313" key="16">
    <source>
        <dbReference type="Proteomes" id="UP000070250"/>
    </source>
</evidence>
<evidence type="ECO:0000256" key="10">
    <source>
        <dbReference type="ARBA" id="ARBA00023237"/>
    </source>
</evidence>
<keyword evidence="5 11" id="KW-0812">Transmembrane</keyword>
<evidence type="ECO:0000256" key="3">
    <source>
        <dbReference type="ARBA" id="ARBA00022452"/>
    </source>
</evidence>
<keyword evidence="6" id="KW-0408">Iron</keyword>
<keyword evidence="10 11" id="KW-0998">Cell outer membrane</keyword>
<dbReference type="Pfam" id="PF07715">
    <property type="entry name" value="Plug"/>
    <property type="match status" value="1"/>
</dbReference>
<keyword evidence="4" id="KW-0410">Iron transport</keyword>
<dbReference type="Gene3D" id="2.40.170.20">
    <property type="entry name" value="TonB-dependent receptor, beta-barrel domain"/>
    <property type="match status" value="1"/>
</dbReference>
<evidence type="ECO:0008006" key="17">
    <source>
        <dbReference type="Google" id="ProtNLM"/>
    </source>
</evidence>
<dbReference type="OrthoDB" id="7051185at2"/>
<evidence type="ECO:0000256" key="2">
    <source>
        <dbReference type="ARBA" id="ARBA00022448"/>
    </source>
</evidence>
<dbReference type="CDD" id="cd01347">
    <property type="entry name" value="ligand_gated_channel"/>
    <property type="match status" value="1"/>
</dbReference>
<reference evidence="15 16" key="1">
    <citation type="submission" date="2015-06" db="EMBL/GenBank/DDBJ databases">
        <title>A Comprehensive Approach to Explore the Metabolic and Phylogenetic Diversity of Bacterial Steroid Degradation in the Environment: Testosterone as an Example.</title>
        <authorList>
            <person name="Yang F.-C."/>
            <person name="Chen Y.-L."/>
            <person name="Yu C.-P."/>
            <person name="Tang S.-L."/>
            <person name="Wang P.-H."/>
            <person name="Ismail W."/>
            <person name="Wang C.-H."/>
            <person name="Yang C.-Y."/>
            <person name="Chiang Y.-R."/>
        </authorList>
    </citation>
    <scope>NUCLEOTIDE SEQUENCE [LARGE SCALE GENOMIC DNA]</scope>
    <source>
        <strain evidence="15 16">DSM 18526</strain>
    </source>
</reference>
<dbReference type="InterPro" id="IPR039426">
    <property type="entry name" value="TonB-dep_rcpt-like"/>
</dbReference>
<accession>A0A127FD46</accession>
<evidence type="ECO:0000256" key="7">
    <source>
        <dbReference type="ARBA" id="ARBA00023065"/>
    </source>
</evidence>
<name>A0A127FD46_STEDE</name>
<organism evidence="15 16">
    <name type="scientific">Steroidobacter denitrificans</name>
    <dbReference type="NCBI Taxonomy" id="465721"/>
    <lineage>
        <taxon>Bacteria</taxon>
        <taxon>Pseudomonadati</taxon>
        <taxon>Pseudomonadota</taxon>
        <taxon>Gammaproteobacteria</taxon>
        <taxon>Steroidobacterales</taxon>
        <taxon>Steroidobacteraceae</taxon>
        <taxon>Steroidobacter</taxon>
    </lineage>
</organism>
<dbReference type="EMBL" id="CP011971">
    <property type="protein sequence ID" value="AMN47535.1"/>
    <property type="molecule type" value="Genomic_DNA"/>
</dbReference>